<organism evidence="2 3">
    <name type="scientific">Streblomastix strix</name>
    <dbReference type="NCBI Taxonomy" id="222440"/>
    <lineage>
        <taxon>Eukaryota</taxon>
        <taxon>Metamonada</taxon>
        <taxon>Preaxostyla</taxon>
        <taxon>Oxymonadida</taxon>
        <taxon>Streblomastigidae</taxon>
        <taxon>Streblomastix</taxon>
    </lineage>
</organism>
<name>A0A5J4UPE2_9EUKA</name>
<evidence type="ECO:0000313" key="3">
    <source>
        <dbReference type="Proteomes" id="UP000324800"/>
    </source>
</evidence>
<gene>
    <name evidence="2" type="ORF">EZS28_032612</name>
</gene>
<dbReference type="GO" id="GO:0005858">
    <property type="term" value="C:axonemal dynein complex"/>
    <property type="evidence" value="ECO:0007669"/>
    <property type="project" value="TreeGrafter"/>
</dbReference>
<dbReference type="OrthoDB" id="10251809at2759"/>
<evidence type="ECO:0000259" key="1">
    <source>
        <dbReference type="Pfam" id="PF08385"/>
    </source>
</evidence>
<comment type="caution">
    <text evidence="2">The sequence shown here is derived from an EMBL/GenBank/DDBJ whole genome shotgun (WGS) entry which is preliminary data.</text>
</comment>
<dbReference type="GO" id="GO:0045505">
    <property type="term" value="F:dynein intermediate chain binding"/>
    <property type="evidence" value="ECO:0007669"/>
    <property type="project" value="InterPro"/>
</dbReference>
<dbReference type="AlphaFoldDB" id="A0A5J4UPE2"/>
<proteinExistence type="predicted"/>
<dbReference type="GO" id="GO:0007018">
    <property type="term" value="P:microtubule-based movement"/>
    <property type="evidence" value="ECO:0007669"/>
    <property type="project" value="InterPro"/>
</dbReference>
<sequence length="498" mass="57460">MRICIETDHPYSEDWGMSDEFAGADRSKVFLHFLTKNTPPSEQYSFGAYGQIIPEFKTQEAQQIFGKQFLYKMRWIHEIFSDRRISLDSDNKLTETIIITPVKVIGEITSHFKSPLNQSHAKEVNTQKTIFSIERLATEVQTVQKAFTDGNNNPAKPQNLSPLAECLWTVYLLTLRIKSSTMLILHYVPEILTTGQGREVKTQYDHLLRELNVNESEKYKLRARDIDLTSAEKLDLLRLREEDSLDHSAFIRISINFNPALVVLLREFRYFQSDGIEAPPDAQEVYALVDVFLKHTATLKTAVEQYHWLADNMISEEEALIAHELNEATQKLEPELQQLNWKSKGAEEFLKQLSESNGELYRKLTAEDNNLSALTNKLKSWAAPMMKRDPKSRKMFNIQDVKDRISARVNEIKKGSQRLQKLVEQNRVLFSDINSQNDAQINYQKMVKKLIIEGQVMIVRASMEHLKKIMGASHDEPSYEVKLLLQKSYLDFVPSISS</sequence>
<dbReference type="EMBL" id="SNRW01014093">
    <property type="protein sequence ID" value="KAA6371861.1"/>
    <property type="molecule type" value="Genomic_DNA"/>
</dbReference>
<dbReference type="Pfam" id="PF08385">
    <property type="entry name" value="DHC_N1"/>
    <property type="match status" value="1"/>
</dbReference>
<reference evidence="2 3" key="1">
    <citation type="submission" date="2019-03" db="EMBL/GenBank/DDBJ databases">
        <title>Single cell metagenomics reveals metabolic interactions within the superorganism composed of flagellate Streblomastix strix and complex community of Bacteroidetes bacteria on its surface.</title>
        <authorList>
            <person name="Treitli S.C."/>
            <person name="Kolisko M."/>
            <person name="Husnik F."/>
            <person name="Keeling P."/>
            <person name="Hampl V."/>
        </authorList>
    </citation>
    <scope>NUCLEOTIDE SEQUENCE [LARGE SCALE GENOMIC DNA]</scope>
    <source>
        <strain evidence="2">ST1C</strain>
    </source>
</reference>
<dbReference type="GO" id="GO:0051959">
    <property type="term" value="F:dynein light intermediate chain binding"/>
    <property type="evidence" value="ECO:0007669"/>
    <property type="project" value="InterPro"/>
</dbReference>
<dbReference type="InterPro" id="IPR026983">
    <property type="entry name" value="DHC"/>
</dbReference>
<dbReference type="PANTHER" id="PTHR46532">
    <property type="entry name" value="MALE FERTILITY FACTOR KL5"/>
    <property type="match status" value="1"/>
</dbReference>
<dbReference type="InterPro" id="IPR013594">
    <property type="entry name" value="Dynein_heavy_tail"/>
</dbReference>
<feature type="domain" description="Dynein heavy chain tail" evidence="1">
    <location>
        <begin position="112"/>
        <end position="349"/>
    </location>
</feature>
<protein>
    <submittedName>
        <fullName evidence="2">Putative dynein beta chain</fullName>
    </submittedName>
</protein>
<dbReference type="PANTHER" id="PTHR46532:SF11">
    <property type="entry name" value="DYNEIN AXONEMAL HEAVY CHAIN 12"/>
    <property type="match status" value="1"/>
</dbReference>
<dbReference type="Proteomes" id="UP000324800">
    <property type="component" value="Unassembled WGS sequence"/>
</dbReference>
<accession>A0A5J4UPE2</accession>
<evidence type="ECO:0000313" key="2">
    <source>
        <dbReference type="EMBL" id="KAA6371861.1"/>
    </source>
</evidence>